<accession>A0A8J2SHH5</accession>
<dbReference type="OrthoDB" id="10641720at2759"/>
<gene>
    <name evidence="1" type="ORF">PECAL_1P30080</name>
</gene>
<dbReference type="InterPro" id="IPR027417">
    <property type="entry name" value="P-loop_NTPase"/>
</dbReference>
<reference evidence="1" key="1">
    <citation type="submission" date="2021-11" db="EMBL/GenBank/DDBJ databases">
        <authorList>
            <consortium name="Genoscope - CEA"/>
            <person name="William W."/>
        </authorList>
    </citation>
    <scope>NUCLEOTIDE SEQUENCE</scope>
</reference>
<comment type="caution">
    <text evidence="1">The sequence shown here is derived from an EMBL/GenBank/DDBJ whole genome shotgun (WGS) entry which is preliminary data.</text>
</comment>
<evidence type="ECO:0000313" key="2">
    <source>
        <dbReference type="Proteomes" id="UP000789595"/>
    </source>
</evidence>
<dbReference type="Proteomes" id="UP000789595">
    <property type="component" value="Unassembled WGS sequence"/>
</dbReference>
<dbReference type="EMBL" id="CAKKNE010000001">
    <property type="protein sequence ID" value="CAH0366512.1"/>
    <property type="molecule type" value="Genomic_DNA"/>
</dbReference>
<name>A0A8J2SHH5_9STRA</name>
<protein>
    <submittedName>
        <fullName evidence="1">Uncharacterized protein</fullName>
    </submittedName>
</protein>
<dbReference type="AlphaFoldDB" id="A0A8J2SHH5"/>
<keyword evidence="2" id="KW-1185">Reference proteome</keyword>
<evidence type="ECO:0000313" key="1">
    <source>
        <dbReference type="EMBL" id="CAH0366512.1"/>
    </source>
</evidence>
<organism evidence="1 2">
    <name type="scientific">Pelagomonas calceolata</name>
    <dbReference type="NCBI Taxonomy" id="35677"/>
    <lineage>
        <taxon>Eukaryota</taxon>
        <taxon>Sar</taxon>
        <taxon>Stramenopiles</taxon>
        <taxon>Ochrophyta</taxon>
        <taxon>Pelagophyceae</taxon>
        <taxon>Pelagomonadales</taxon>
        <taxon>Pelagomonadaceae</taxon>
        <taxon>Pelagomonas</taxon>
    </lineage>
</organism>
<sequence>MRTLWAIAAAAAATMGQPPLDVRRRLSRSDGVKWRGTLNSSAIVNQYLYVFVHIPKNAGASFMKDSPRHLPRGAILRGSHEKALWHGYTQHLINSYPRTRLVLMLRHPIKMAYSQFLMCKYSIRVQDKGFPREGTGVKSGLKLWAQRLLNRNATYAFACYHSRDIQTRYLATAQSAWTVPKHPPMLSKALASLGKAYFVGLAEAYPQSACLLRMLTTHSPLEYCRCGSTELGPRLTHERHKVPSANLNDLDQEELQLLAKLVPRDIRLYARAVVKLDAQRLKVDKLFGQGAGGCAVADELRQGLRDTLCSAYPSQTGNCSIPARYGWAGGKTPAARAYRGVRRWERASGGNLARSAGYVE</sequence>
<proteinExistence type="predicted"/>
<dbReference type="Gene3D" id="3.40.50.300">
    <property type="entry name" value="P-loop containing nucleotide triphosphate hydrolases"/>
    <property type="match status" value="1"/>
</dbReference>